<evidence type="ECO:0000256" key="2">
    <source>
        <dbReference type="ARBA" id="ARBA00022737"/>
    </source>
</evidence>
<dbReference type="Pfam" id="PF18052">
    <property type="entry name" value="Rx_N"/>
    <property type="match status" value="1"/>
</dbReference>
<dbReference type="PANTHER" id="PTHR36766">
    <property type="entry name" value="PLANT BROAD-SPECTRUM MILDEW RESISTANCE PROTEIN RPW8"/>
    <property type="match status" value="1"/>
</dbReference>
<dbReference type="InterPro" id="IPR032675">
    <property type="entry name" value="LRR_dom_sf"/>
</dbReference>
<reference evidence="8" key="1">
    <citation type="submission" date="2020-03" db="EMBL/GenBank/DDBJ databases">
        <title>Castanea mollissima Vanexum genome sequencing.</title>
        <authorList>
            <person name="Staton M."/>
        </authorList>
    </citation>
    <scope>NUCLEOTIDE SEQUENCE</scope>
    <source>
        <tissue evidence="8">Leaf</tissue>
    </source>
</reference>
<keyword evidence="4" id="KW-0611">Plant defense</keyword>
<feature type="domain" description="Disease resistance N-terminal" evidence="6">
    <location>
        <begin position="8"/>
        <end position="100"/>
    </location>
</feature>
<organism evidence="8 9">
    <name type="scientific">Castanea mollissima</name>
    <name type="common">Chinese chestnut</name>
    <dbReference type="NCBI Taxonomy" id="60419"/>
    <lineage>
        <taxon>Eukaryota</taxon>
        <taxon>Viridiplantae</taxon>
        <taxon>Streptophyta</taxon>
        <taxon>Embryophyta</taxon>
        <taxon>Tracheophyta</taxon>
        <taxon>Spermatophyta</taxon>
        <taxon>Magnoliopsida</taxon>
        <taxon>eudicotyledons</taxon>
        <taxon>Gunneridae</taxon>
        <taxon>Pentapetalae</taxon>
        <taxon>rosids</taxon>
        <taxon>fabids</taxon>
        <taxon>Fagales</taxon>
        <taxon>Fagaceae</taxon>
        <taxon>Castanea</taxon>
    </lineage>
</organism>
<feature type="domain" description="R13L1/DRL21-like LRR repeat region" evidence="7">
    <location>
        <begin position="206"/>
        <end position="333"/>
    </location>
</feature>
<keyword evidence="1" id="KW-0433">Leucine-rich repeat</keyword>
<dbReference type="PANTHER" id="PTHR36766:SF40">
    <property type="entry name" value="DISEASE RESISTANCE PROTEIN RGA3"/>
    <property type="match status" value="1"/>
</dbReference>
<gene>
    <name evidence="8" type="ORF">CMV_028628</name>
</gene>
<dbReference type="EMBL" id="JRKL02012519">
    <property type="protein sequence ID" value="KAF3944947.1"/>
    <property type="molecule type" value="Genomic_DNA"/>
</dbReference>
<dbReference type="Pfam" id="PF25019">
    <property type="entry name" value="LRR_R13L1-DRL21"/>
    <property type="match status" value="1"/>
</dbReference>
<dbReference type="GO" id="GO:0005524">
    <property type="term" value="F:ATP binding"/>
    <property type="evidence" value="ECO:0007669"/>
    <property type="project" value="UniProtKB-KW"/>
</dbReference>
<protein>
    <recommendedName>
        <fullName evidence="10">Rx N-terminal domain-containing protein</fullName>
    </recommendedName>
</protein>
<evidence type="ECO:0000259" key="7">
    <source>
        <dbReference type="Pfam" id="PF25019"/>
    </source>
</evidence>
<evidence type="ECO:0000259" key="6">
    <source>
        <dbReference type="Pfam" id="PF18052"/>
    </source>
</evidence>
<evidence type="ECO:0000313" key="8">
    <source>
        <dbReference type="EMBL" id="KAF3944947.1"/>
    </source>
</evidence>
<dbReference type="OrthoDB" id="25838at2759"/>
<dbReference type="InterPro" id="IPR038005">
    <property type="entry name" value="RX-like_CC"/>
</dbReference>
<evidence type="ECO:0000313" key="9">
    <source>
        <dbReference type="Proteomes" id="UP000737018"/>
    </source>
</evidence>
<evidence type="ECO:0000256" key="5">
    <source>
        <dbReference type="ARBA" id="ARBA00022840"/>
    </source>
</evidence>
<keyword evidence="3" id="KW-0547">Nucleotide-binding</keyword>
<evidence type="ECO:0000256" key="4">
    <source>
        <dbReference type="ARBA" id="ARBA00022821"/>
    </source>
</evidence>
<dbReference type="CDD" id="cd14798">
    <property type="entry name" value="RX-CC_like"/>
    <property type="match status" value="1"/>
</dbReference>
<evidence type="ECO:0000256" key="1">
    <source>
        <dbReference type="ARBA" id="ARBA00022614"/>
    </source>
</evidence>
<evidence type="ECO:0008006" key="10">
    <source>
        <dbReference type="Google" id="ProtNLM"/>
    </source>
</evidence>
<keyword evidence="9" id="KW-1185">Reference proteome</keyword>
<keyword evidence="5" id="KW-0067">ATP-binding</keyword>
<dbReference type="Gene3D" id="1.20.5.4130">
    <property type="match status" value="1"/>
</dbReference>
<name>A0A8J4Q870_9ROSI</name>
<dbReference type="InterPro" id="IPR056789">
    <property type="entry name" value="LRR_R13L1-DRL21"/>
</dbReference>
<dbReference type="InterPro" id="IPR041118">
    <property type="entry name" value="Rx_N"/>
</dbReference>
<accession>A0A8J4Q870</accession>
<dbReference type="Gene3D" id="3.80.10.10">
    <property type="entry name" value="Ribonuclease Inhibitor"/>
    <property type="match status" value="4"/>
</dbReference>
<keyword evidence="2" id="KW-0677">Repeat</keyword>
<dbReference type="AlphaFoldDB" id="A0A8J4Q870"/>
<dbReference type="SUPFAM" id="SSF52058">
    <property type="entry name" value="L domain-like"/>
    <property type="match status" value="2"/>
</dbReference>
<dbReference type="Proteomes" id="UP000737018">
    <property type="component" value="Unassembled WGS sequence"/>
</dbReference>
<proteinExistence type="predicted"/>
<evidence type="ECO:0000256" key="3">
    <source>
        <dbReference type="ARBA" id="ARBA00022741"/>
    </source>
</evidence>
<sequence>MSVIGELALSALFQVLFNKITSPDLSKIFHKEKVDADIKMWKTTLLKIHAVLDDADERQIASKLVKMWLDELRDLAYDVEDILDEFATEALRCKLNAETSTTNKVRKLIPVCCVGLNPSSVMFDADMRSKIKDINTRLQEIVTQKNDLQLRDFVRERTGTSRPKLPTTSLVEGLVYGRKEDQKAIVDLLLSTTQYFYKGKDTGSKIGDLMNLKSLRGTLRISHLENMLDAEDARKANLNGKKNLDALVMKWEFAHDDLQEAGIAIDVLDMLQPWTTVKELSIDGYVGVKFPAWFGHPSFSNMVLLRIENCRKCTSLPAIGQLPSLKDLVLIGMAGVRSVGPEFFGEGCLKPFQSLETLHFEDMQEWHEWIPCGLEYEEFPHLRELFIFECPKLQGKLPLHLPSLENLSVCKCEQLVVSIPILPMLHELEIVGCKEVLSESMVELSSLHSIVFSIPDLKSLTEEFILGLTKVKNLTINDCKELTSLCPDTLMSLVTLDIRLCPSLNNISLTSTLRTLKIDGCSALKSLPMSNCTCLKYATIRKYEGEASSPSSLMNGENFNCNNNNNASHLELLEIRDCPSLKHLSSRGNLPTMLKHLEIWRCSELKSLSPIDQLPTSLKHLSVRFCPKLESIVDKLQNNVSLEQLRLVYCKKLKSIPEGLHRLCHLNEINIRGCSSLVSFPDGGLLPTSLRKVLIEDCEKLEALPNCMHKLSSLQQLSIWECPSIISFPEEGYPTNLRVLSLTGVNICKQVFKWGLHRLTSLTDLSIYGGFPELKSFPEEDEDGKLMMMLPTSLTTLEIAKFPNIGFLSSKGFQNLTALEELWIFYCPKLASLPEGLPPSLLKLRIYECPLLKQHCKKGKGREWFKIAHIPRVEIDWREKSTQVYIFTPSSQPVFELFRNAGILPCLKGWLSMPLKLLTTASIWLQSV</sequence>
<dbReference type="SUPFAM" id="SSF52047">
    <property type="entry name" value="RNI-like"/>
    <property type="match status" value="1"/>
</dbReference>
<dbReference type="GO" id="GO:0006952">
    <property type="term" value="P:defense response"/>
    <property type="evidence" value="ECO:0007669"/>
    <property type="project" value="UniProtKB-KW"/>
</dbReference>
<comment type="caution">
    <text evidence="8">The sequence shown here is derived from an EMBL/GenBank/DDBJ whole genome shotgun (WGS) entry which is preliminary data.</text>
</comment>